<dbReference type="AlphaFoldDB" id="A0A7W8EL23"/>
<dbReference type="InterPro" id="IPR036390">
    <property type="entry name" value="WH_DNA-bd_sf"/>
</dbReference>
<feature type="domain" description="HTH marR-type" evidence="1">
    <location>
        <begin position="9"/>
        <end position="141"/>
    </location>
</feature>
<dbReference type="GO" id="GO:0006950">
    <property type="term" value="P:response to stress"/>
    <property type="evidence" value="ECO:0007669"/>
    <property type="project" value="TreeGrafter"/>
</dbReference>
<dbReference type="PANTHER" id="PTHR33164">
    <property type="entry name" value="TRANSCRIPTIONAL REGULATOR, MARR FAMILY"/>
    <property type="match status" value="1"/>
</dbReference>
<dbReference type="InterPro" id="IPR000835">
    <property type="entry name" value="HTH_MarR-typ"/>
</dbReference>
<reference evidence="2 3" key="1">
    <citation type="submission" date="2020-08" db="EMBL/GenBank/DDBJ databases">
        <title>Genomic Encyclopedia of Type Strains, Phase IV (KMG-IV): sequencing the most valuable type-strain genomes for metagenomic binning, comparative biology and taxonomic classification.</title>
        <authorList>
            <person name="Goeker M."/>
        </authorList>
    </citation>
    <scope>NUCLEOTIDE SEQUENCE [LARGE SCALE GENOMIC DNA]</scope>
    <source>
        <strain evidence="2 3">DSM 45385</strain>
    </source>
</reference>
<organism evidence="2 3">
    <name type="scientific">Nonomuraea endophytica</name>
    <dbReference type="NCBI Taxonomy" id="714136"/>
    <lineage>
        <taxon>Bacteria</taxon>
        <taxon>Bacillati</taxon>
        <taxon>Actinomycetota</taxon>
        <taxon>Actinomycetes</taxon>
        <taxon>Streptosporangiales</taxon>
        <taxon>Streptosporangiaceae</taxon>
        <taxon>Nonomuraea</taxon>
    </lineage>
</organism>
<keyword evidence="3" id="KW-1185">Reference proteome</keyword>
<protein>
    <submittedName>
        <fullName evidence="2">DNA-binding MarR family transcriptional regulator</fullName>
    </submittedName>
</protein>
<dbReference type="GO" id="GO:0003700">
    <property type="term" value="F:DNA-binding transcription factor activity"/>
    <property type="evidence" value="ECO:0007669"/>
    <property type="project" value="InterPro"/>
</dbReference>
<accession>A0A7W8EL23</accession>
<dbReference type="PANTHER" id="PTHR33164:SF43">
    <property type="entry name" value="HTH-TYPE TRANSCRIPTIONAL REPRESSOR YETL"/>
    <property type="match status" value="1"/>
</dbReference>
<sequence>MTEIDTTGTRELAKALVGLSHHVLHMFNDIGRGHDLTAQQTELVCAVIVRDRVRMSDLGKVMHLEKSNLSGLVDRTEKRGLIMRRRDPEDRRVTYVELTEEGRQVATSTHCEVTRRLNDLVAQLPAEVQLSLTEVVEKITES</sequence>
<dbReference type="SUPFAM" id="SSF46785">
    <property type="entry name" value="Winged helix' DNA-binding domain"/>
    <property type="match status" value="1"/>
</dbReference>
<evidence type="ECO:0000259" key="1">
    <source>
        <dbReference type="PROSITE" id="PS50995"/>
    </source>
</evidence>
<dbReference type="RefSeq" id="WP_184972081.1">
    <property type="nucleotide sequence ID" value="NZ_JACHIN010000016.1"/>
</dbReference>
<evidence type="ECO:0000313" key="2">
    <source>
        <dbReference type="EMBL" id="MBB5083201.1"/>
    </source>
</evidence>
<dbReference type="GO" id="GO:0003677">
    <property type="term" value="F:DNA binding"/>
    <property type="evidence" value="ECO:0007669"/>
    <property type="project" value="UniProtKB-KW"/>
</dbReference>
<dbReference type="InterPro" id="IPR039422">
    <property type="entry name" value="MarR/SlyA-like"/>
</dbReference>
<comment type="caution">
    <text evidence="2">The sequence shown here is derived from an EMBL/GenBank/DDBJ whole genome shotgun (WGS) entry which is preliminary data.</text>
</comment>
<dbReference type="EMBL" id="JACHIN010000016">
    <property type="protein sequence ID" value="MBB5083201.1"/>
    <property type="molecule type" value="Genomic_DNA"/>
</dbReference>
<dbReference type="PRINTS" id="PR00598">
    <property type="entry name" value="HTHMARR"/>
</dbReference>
<dbReference type="Gene3D" id="1.10.10.10">
    <property type="entry name" value="Winged helix-like DNA-binding domain superfamily/Winged helix DNA-binding domain"/>
    <property type="match status" value="1"/>
</dbReference>
<dbReference type="InterPro" id="IPR036388">
    <property type="entry name" value="WH-like_DNA-bd_sf"/>
</dbReference>
<evidence type="ECO:0000313" key="3">
    <source>
        <dbReference type="Proteomes" id="UP000568380"/>
    </source>
</evidence>
<dbReference type="Pfam" id="PF01047">
    <property type="entry name" value="MarR"/>
    <property type="match status" value="1"/>
</dbReference>
<dbReference type="SMART" id="SM00347">
    <property type="entry name" value="HTH_MARR"/>
    <property type="match status" value="1"/>
</dbReference>
<keyword evidence="2" id="KW-0238">DNA-binding</keyword>
<gene>
    <name evidence="2" type="ORF">HNR40_008704</name>
</gene>
<dbReference type="Proteomes" id="UP000568380">
    <property type="component" value="Unassembled WGS sequence"/>
</dbReference>
<proteinExistence type="predicted"/>
<name>A0A7W8EL23_9ACTN</name>
<dbReference type="PROSITE" id="PS50995">
    <property type="entry name" value="HTH_MARR_2"/>
    <property type="match status" value="1"/>
</dbReference>